<evidence type="ECO:0000256" key="11">
    <source>
        <dbReference type="RuleBase" id="RU362106"/>
    </source>
</evidence>
<sequence length="241" mass="26913">MASGPGQLTRSMLLAGAKKVLTVENGLSFQSSLKSLVAGSEGRIHHFATNPATGPYEDILDPKSKALPGVEAQPWDKVHSDVVLVGSLPNSNLGERVLLELLTSSMDKMGIFQLGRVEMFMFCSKDSYQRITAKPGTSTRSRTTILAEAAADITSLLRPGAQHFYLPYDHQLLHIVPFEKPKLERPGADILLGRLSFDHNIKVKYMSLEQLNEVALKFDQWPLRPTVLHDDMFMQEDRRKR</sequence>
<keyword evidence="4 11" id="KW-0808">Transferase</keyword>
<name>A0A9P6RUD8_9FUNG</name>
<dbReference type="Proteomes" id="UP000738325">
    <property type="component" value="Unassembled WGS sequence"/>
</dbReference>
<reference evidence="12" key="1">
    <citation type="journal article" date="2020" name="Fungal Divers.">
        <title>Resolving the Mortierellaceae phylogeny through synthesis of multi-gene phylogenetics and phylogenomics.</title>
        <authorList>
            <person name="Vandepol N."/>
            <person name="Liber J."/>
            <person name="Desiro A."/>
            <person name="Na H."/>
            <person name="Kennedy M."/>
            <person name="Barry K."/>
            <person name="Grigoriev I.V."/>
            <person name="Miller A.N."/>
            <person name="O'Donnell K."/>
            <person name="Stajich J.E."/>
            <person name="Bonito G."/>
        </authorList>
    </citation>
    <scope>NUCLEOTIDE SEQUENCE</scope>
    <source>
        <strain evidence="12">REB-010B</strain>
    </source>
</reference>
<keyword evidence="8" id="KW-0805">Transcription regulation</keyword>
<evidence type="ECO:0000256" key="7">
    <source>
        <dbReference type="ARBA" id="ARBA00022946"/>
    </source>
</evidence>
<keyword evidence="9" id="KW-0496">Mitochondrion</keyword>
<keyword evidence="3 11" id="KW-0489">Methyltransferase</keyword>
<keyword evidence="2 11" id="KW-0698">rRNA processing</keyword>
<dbReference type="InterPro" id="IPR001737">
    <property type="entry name" value="KsgA/Erm"/>
</dbReference>
<protein>
    <recommendedName>
        <fullName evidence="11">rRNA adenine N(6)-methyltransferase</fullName>
        <ecNumber evidence="11">2.1.1.-</ecNumber>
    </recommendedName>
</protein>
<dbReference type="Gene3D" id="3.40.50.150">
    <property type="entry name" value="Vaccinia Virus protein VP39"/>
    <property type="match status" value="1"/>
</dbReference>
<dbReference type="GO" id="GO:0003723">
    <property type="term" value="F:RNA binding"/>
    <property type="evidence" value="ECO:0007669"/>
    <property type="project" value="UniProtKB-KW"/>
</dbReference>
<comment type="caution">
    <text evidence="12">The sequence shown here is derived from an EMBL/GenBank/DDBJ whole genome shotgun (WGS) entry which is preliminary data.</text>
</comment>
<dbReference type="PANTHER" id="PTHR11727:SF13">
    <property type="entry name" value="DIMETHYLADENOSINE TRANSFERASE 2, MITOCHONDRIAL"/>
    <property type="match status" value="1"/>
</dbReference>
<accession>A0A9P6RUD8</accession>
<dbReference type="InterPro" id="IPR029063">
    <property type="entry name" value="SAM-dependent_MTases_sf"/>
</dbReference>
<evidence type="ECO:0000256" key="4">
    <source>
        <dbReference type="ARBA" id="ARBA00022679"/>
    </source>
</evidence>
<dbReference type="GO" id="GO:0000179">
    <property type="term" value="F:rRNA (adenine-N6,N6-)-dimethyltransferase activity"/>
    <property type="evidence" value="ECO:0007669"/>
    <property type="project" value="TreeGrafter"/>
</dbReference>
<dbReference type="EC" id="2.1.1.-" evidence="11"/>
<proteinExistence type="inferred from homology"/>
<evidence type="ECO:0000256" key="3">
    <source>
        <dbReference type="ARBA" id="ARBA00022603"/>
    </source>
</evidence>
<evidence type="ECO:0000256" key="10">
    <source>
        <dbReference type="ARBA" id="ARBA00023163"/>
    </source>
</evidence>
<gene>
    <name evidence="12" type="primary">TFB1M_1</name>
    <name evidence="12" type="ORF">BGZ99_000485</name>
</gene>
<dbReference type="SUPFAM" id="SSF53335">
    <property type="entry name" value="S-adenosyl-L-methionine-dependent methyltransferases"/>
    <property type="match status" value="1"/>
</dbReference>
<keyword evidence="6" id="KW-0694">RNA-binding</keyword>
<keyword evidence="5 11" id="KW-0949">S-adenosyl-L-methionine</keyword>
<evidence type="ECO:0000256" key="2">
    <source>
        <dbReference type="ARBA" id="ARBA00022552"/>
    </source>
</evidence>
<dbReference type="AlphaFoldDB" id="A0A9P6RUD8"/>
<evidence type="ECO:0000256" key="1">
    <source>
        <dbReference type="ARBA" id="ARBA00004173"/>
    </source>
</evidence>
<comment type="subcellular location">
    <subcellularLocation>
        <location evidence="1">Mitochondrion</location>
    </subcellularLocation>
</comment>
<keyword evidence="10" id="KW-0804">Transcription</keyword>
<dbReference type="EMBL" id="JAAAIP010000011">
    <property type="protein sequence ID" value="KAG0329750.1"/>
    <property type="molecule type" value="Genomic_DNA"/>
</dbReference>
<evidence type="ECO:0000256" key="5">
    <source>
        <dbReference type="ARBA" id="ARBA00022691"/>
    </source>
</evidence>
<dbReference type="GO" id="GO:0005759">
    <property type="term" value="C:mitochondrial matrix"/>
    <property type="evidence" value="ECO:0007669"/>
    <property type="project" value="TreeGrafter"/>
</dbReference>
<dbReference type="PANTHER" id="PTHR11727">
    <property type="entry name" value="DIMETHYLADENOSINE TRANSFERASE"/>
    <property type="match status" value="1"/>
</dbReference>
<dbReference type="GO" id="GO:0034246">
    <property type="term" value="F:mitochondrial transcription factor activity"/>
    <property type="evidence" value="ECO:0007669"/>
    <property type="project" value="TreeGrafter"/>
</dbReference>
<organism evidence="12 13">
    <name type="scientific">Dissophora globulifera</name>
    <dbReference type="NCBI Taxonomy" id="979702"/>
    <lineage>
        <taxon>Eukaryota</taxon>
        <taxon>Fungi</taxon>
        <taxon>Fungi incertae sedis</taxon>
        <taxon>Mucoromycota</taxon>
        <taxon>Mortierellomycotina</taxon>
        <taxon>Mortierellomycetes</taxon>
        <taxon>Mortierellales</taxon>
        <taxon>Mortierellaceae</taxon>
        <taxon>Dissophora</taxon>
    </lineage>
</organism>
<evidence type="ECO:0000256" key="9">
    <source>
        <dbReference type="ARBA" id="ARBA00023128"/>
    </source>
</evidence>
<dbReference type="OrthoDB" id="16079at2759"/>
<keyword evidence="7" id="KW-0809">Transit peptide</keyword>
<dbReference type="Pfam" id="PF00398">
    <property type="entry name" value="RrnaAD"/>
    <property type="match status" value="1"/>
</dbReference>
<evidence type="ECO:0000256" key="6">
    <source>
        <dbReference type="ARBA" id="ARBA00022884"/>
    </source>
</evidence>
<keyword evidence="13" id="KW-1185">Reference proteome</keyword>
<dbReference type="GO" id="GO:0006391">
    <property type="term" value="P:transcription initiation at mitochondrial promoter"/>
    <property type="evidence" value="ECO:0007669"/>
    <property type="project" value="TreeGrafter"/>
</dbReference>
<evidence type="ECO:0000313" key="13">
    <source>
        <dbReference type="Proteomes" id="UP000738325"/>
    </source>
</evidence>
<evidence type="ECO:0000256" key="8">
    <source>
        <dbReference type="ARBA" id="ARBA00023015"/>
    </source>
</evidence>
<comment type="similarity">
    <text evidence="11">Belongs to the class I-like SAM-binding methyltransferase superfamily. rRNA adenine N(6)-methyltransferase family.</text>
</comment>
<evidence type="ECO:0000313" key="12">
    <source>
        <dbReference type="EMBL" id="KAG0329750.1"/>
    </source>
</evidence>